<dbReference type="InterPro" id="IPR002591">
    <property type="entry name" value="Phosphodiest/P_Trfase"/>
</dbReference>
<dbReference type="Gene3D" id="3.30.1360.180">
    <property type="match status" value="1"/>
</dbReference>
<dbReference type="Proteomes" id="UP001318040">
    <property type="component" value="Chromosome 3"/>
</dbReference>
<dbReference type="RefSeq" id="XP_032835347.1">
    <property type="nucleotide sequence ID" value="XM_032979456.1"/>
</dbReference>
<dbReference type="InterPro" id="IPR017850">
    <property type="entry name" value="Alkaline_phosphatase_core_sf"/>
</dbReference>
<dbReference type="PANTHER" id="PTHR10151:SF65">
    <property type="entry name" value="ECTONUCLEOTIDE PYROPHOSPHATASE_PHOSPHODIESTERASE FAMILY MEMBER 7-LIKE PRECURSOR"/>
    <property type="match status" value="1"/>
</dbReference>
<sequence length="464" mass="52229">MTALAGERGSGRRLLALALCVACVGSSALPSHRGQRQKLLLVSFDGFRWDYDEDVDTPNLDHLRTVGATARYMVPPFVTMTSPSHFTLVTGKHVESHGVVHNMLFNPDTGEKQGFQETQLRSEWWNGTIPLWITAQNQGLKTGSIRFPGGAASYFNQSVYKTVGRDHPNSNKEDWFRNIQLVMDWFTKDDLDFVTMYHSEPDSTGHKFGPETEERRAMVRQVDETIGFLVDAIEKRGLKDTLNVIITSDHGMTTTRKAPDINEIVLSKFIDFKEDLKFELVDYGAFGMLLPKEGKEEQVYNALKSAHPHLKVYKREEFPEYFHLRDQSRLLPIMMYGDLGYLVNGRLIFQFNKGEHGFDNAEPDMWTIFRAFGPRFRRGYAAEPFASVHVYALMCELLGVQPEPHNGSLAFTRDMLVHSTAAAVTSLPDTSNAESFNKPTPGMKEGLAALLAMSAVIFSSSLSQ</sequence>
<evidence type="ECO:0000256" key="1">
    <source>
        <dbReference type="SAM" id="SignalP"/>
    </source>
</evidence>
<organism evidence="2 3">
    <name type="scientific">Petromyzon marinus</name>
    <name type="common">Sea lamprey</name>
    <dbReference type="NCBI Taxonomy" id="7757"/>
    <lineage>
        <taxon>Eukaryota</taxon>
        <taxon>Metazoa</taxon>
        <taxon>Chordata</taxon>
        <taxon>Craniata</taxon>
        <taxon>Vertebrata</taxon>
        <taxon>Cyclostomata</taxon>
        <taxon>Hyperoartia</taxon>
        <taxon>Petromyzontiformes</taxon>
        <taxon>Petromyzontidae</taxon>
        <taxon>Petromyzon</taxon>
    </lineage>
</organism>
<keyword evidence="1" id="KW-0732">Signal</keyword>
<evidence type="ECO:0000313" key="2">
    <source>
        <dbReference type="Proteomes" id="UP001318040"/>
    </source>
</evidence>
<feature type="chain" id="PRO_5042525889" evidence="1">
    <location>
        <begin position="29"/>
        <end position="464"/>
    </location>
</feature>
<dbReference type="SUPFAM" id="SSF53649">
    <property type="entry name" value="Alkaline phosphatase-like"/>
    <property type="match status" value="1"/>
</dbReference>
<dbReference type="Pfam" id="PF01663">
    <property type="entry name" value="Phosphodiest"/>
    <property type="match status" value="1"/>
</dbReference>
<dbReference type="KEGG" id="pmrn:116957350"/>
<dbReference type="Gene3D" id="3.40.720.10">
    <property type="entry name" value="Alkaline Phosphatase, subunit A"/>
    <property type="match status" value="1"/>
</dbReference>
<feature type="signal peptide" evidence="1">
    <location>
        <begin position="1"/>
        <end position="28"/>
    </location>
</feature>
<name>A0AAJ7UFI3_PETMA</name>
<gene>
    <name evidence="3" type="primary">LOC116957350</name>
</gene>
<accession>A0AAJ7UFI3</accession>
<proteinExistence type="predicted"/>
<reference evidence="3" key="1">
    <citation type="submission" date="2025-08" db="UniProtKB">
        <authorList>
            <consortium name="RefSeq"/>
        </authorList>
    </citation>
    <scope>IDENTIFICATION</scope>
    <source>
        <tissue evidence="3">Sperm</tissue>
    </source>
</reference>
<dbReference type="CDD" id="cd16018">
    <property type="entry name" value="Enpp"/>
    <property type="match status" value="1"/>
</dbReference>
<protein>
    <submittedName>
        <fullName evidence="3">Ectonucleotide pyrophosphatase/phosphodiesterase family member 7-like</fullName>
    </submittedName>
</protein>
<evidence type="ECO:0000313" key="3">
    <source>
        <dbReference type="RefSeq" id="XP_032835347.1"/>
    </source>
</evidence>
<keyword evidence="2" id="KW-1185">Reference proteome</keyword>
<dbReference type="AlphaFoldDB" id="A0AAJ7UFI3"/>
<dbReference type="PANTHER" id="PTHR10151">
    <property type="entry name" value="ECTONUCLEOTIDE PYROPHOSPHATASE/PHOSPHODIESTERASE"/>
    <property type="match status" value="1"/>
</dbReference>